<name>A0AAV4WXV4_9ARAC</name>
<sequence>MSGEKKGDDIYIVSPEKFSQSTAALTDIISEKNPKSQEDDDPRHQMWIWILDSQMDPKRSEYQTFLVLLFHGRTNPRCPFYIFGGLHVNFGKKIRLR</sequence>
<protein>
    <submittedName>
        <fullName evidence="1">Uncharacterized protein</fullName>
    </submittedName>
</protein>
<accession>A0AAV4WXV4</accession>
<dbReference type="EMBL" id="BPLQ01015235">
    <property type="protein sequence ID" value="GIY86639.1"/>
    <property type="molecule type" value="Genomic_DNA"/>
</dbReference>
<gene>
    <name evidence="1" type="ORF">CDAR_468061</name>
</gene>
<evidence type="ECO:0000313" key="1">
    <source>
        <dbReference type="EMBL" id="GIY86639.1"/>
    </source>
</evidence>
<organism evidence="1 2">
    <name type="scientific">Caerostris darwini</name>
    <dbReference type="NCBI Taxonomy" id="1538125"/>
    <lineage>
        <taxon>Eukaryota</taxon>
        <taxon>Metazoa</taxon>
        <taxon>Ecdysozoa</taxon>
        <taxon>Arthropoda</taxon>
        <taxon>Chelicerata</taxon>
        <taxon>Arachnida</taxon>
        <taxon>Araneae</taxon>
        <taxon>Araneomorphae</taxon>
        <taxon>Entelegynae</taxon>
        <taxon>Araneoidea</taxon>
        <taxon>Araneidae</taxon>
        <taxon>Caerostris</taxon>
    </lineage>
</organism>
<dbReference type="AlphaFoldDB" id="A0AAV4WXV4"/>
<evidence type="ECO:0000313" key="2">
    <source>
        <dbReference type="Proteomes" id="UP001054837"/>
    </source>
</evidence>
<reference evidence="1 2" key="1">
    <citation type="submission" date="2021-06" db="EMBL/GenBank/DDBJ databases">
        <title>Caerostris darwini draft genome.</title>
        <authorList>
            <person name="Kono N."/>
            <person name="Arakawa K."/>
        </authorList>
    </citation>
    <scope>NUCLEOTIDE SEQUENCE [LARGE SCALE GENOMIC DNA]</scope>
</reference>
<dbReference type="Proteomes" id="UP001054837">
    <property type="component" value="Unassembled WGS sequence"/>
</dbReference>
<comment type="caution">
    <text evidence="1">The sequence shown here is derived from an EMBL/GenBank/DDBJ whole genome shotgun (WGS) entry which is preliminary data.</text>
</comment>
<keyword evidence="2" id="KW-1185">Reference proteome</keyword>
<proteinExistence type="predicted"/>